<evidence type="ECO:0000313" key="2">
    <source>
        <dbReference type="Proteomes" id="UP001060215"/>
    </source>
</evidence>
<proteinExistence type="predicted"/>
<protein>
    <submittedName>
        <fullName evidence="1">Protein MOR1</fullName>
    </submittedName>
</protein>
<gene>
    <name evidence="1" type="ORF">LOK49_LG05G00759</name>
</gene>
<dbReference type="EMBL" id="CM045761">
    <property type="protein sequence ID" value="KAI8015453.1"/>
    <property type="molecule type" value="Genomic_DNA"/>
</dbReference>
<reference evidence="1 2" key="1">
    <citation type="journal article" date="2022" name="Plant J.">
        <title>Chromosome-level genome of Camellia lanceoleosa provides a valuable resource for understanding genome evolution and self-incompatibility.</title>
        <authorList>
            <person name="Gong W."/>
            <person name="Xiao S."/>
            <person name="Wang L."/>
            <person name="Liao Z."/>
            <person name="Chang Y."/>
            <person name="Mo W."/>
            <person name="Hu G."/>
            <person name="Li W."/>
            <person name="Zhao G."/>
            <person name="Zhu H."/>
            <person name="Hu X."/>
            <person name="Ji K."/>
            <person name="Xiang X."/>
            <person name="Song Q."/>
            <person name="Yuan D."/>
            <person name="Jin S."/>
            <person name="Zhang L."/>
        </authorList>
    </citation>
    <scope>NUCLEOTIDE SEQUENCE [LARGE SCALE GENOMIC DNA]</scope>
    <source>
        <strain evidence="1">SQ_2022a</strain>
    </source>
</reference>
<dbReference type="Proteomes" id="UP001060215">
    <property type="component" value="Chromosome 4"/>
</dbReference>
<keyword evidence="2" id="KW-1185">Reference proteome</keyword>
<accession>A0ACC0HPW3</accession>
<name>A0ACC0HPW3_9ERIC</name>
<comment type="caution">
    <text evidence="1">The sequence shown here is derived from an EMBL/GenBank/DDBJ whole genome shotgun (WGS) entry which is preliminary data.</text>
</comment>
<evidence type="ECO:0000313" key="1">
    <source>
        <dbReference type="EMBL" id="KAI8015453.1"/>
    </source>
</evidence>
<organism evidence="1 2">
    <name type="scientific">Camellia lanceoleosa</name>
    <dbReference type="NCBI Taxonomy" id="1840588"/>
    <lineage>
        <taxon>Eukaryota</taxon>
        <taxon>Viridiplantae</taxon>
        <taxon>Streptophyta</taxon>
        <taxon>Embryophyta</taxon>
        <taxon>Tracheophyta</taxon>
        <taxon>Spermatophyta</taxon>
        <taxon>Magnoliopsida</taxon>
        <taxon>eudicotyledons</taxon>
        <taxon>Gunneridae</taxon>
        <taxon>Pentapetalae</taxon>
        <taxon>asterids</taxon>
        <taxon>Ericales</taxon>
        <taxon>Theaceae</taxon>
        <taxon>Camellia</taxon>
    </lineage>
</organism>
<sequence>MGNLLKFTMARAAISGFFSVDNVKVGDLVVKDQVPYITIALMDAKLGTEGRKDLFDWLSRQLSGLSNFPDVFVSREAGSKSGYGLHLRTGIARTTGFPVKYYWKKVDELAKCVRPMLHRSGSPEQSSPGKMMDSGHASTTETRGFRTEPGIVEAIPSAHARPNVCTTKVSAERDRTAGAAGCNTTVQTPPW</sequence>